<evidence type="ECO:0000313" key="2">
    <source>
        <dbReference type="Proteomes" id="UP001233172"/>
    </source>
</evidence>
<evidence type="ECO:0000313" key="1">
    <source>
        <dbReference type="EMBL" id="KAK0044002.1"/>
    </source>
</evidence>
<name>A0AAD8AY73_BIOPF</name>
<reference evidence="1" key="2">
    <citation type="submission" date="2023-04" db="EMBL/GenBank/DDBJ databases">
        <authorList>
            <person name="Bu L."/>
            <person name="Lu L."/>
            <person name="Laidemitt M.R."/>
            <person name="Zhang S.M."/>
            <person name="Mutuku M."/>
            <person name="Mkoji G."/>
            <person name="Steinauer M."/>
            <person name="Loker E.S."/>
        </authorList>
    </citation>
    <scope>NUCLEOTIDE SEQUENCE</scope>
    <source>
        <strain evidence="1">KasaAsao</strain>
        <tissue evidence="1">Whole Snail</tissue>
    </source>
</reference>
<reference evidence="1" key="1">
    <citation type="journal article" date="2023" name="PLoS Negl. Trop. Dis.">
        <title>A genome sequence for Biomphalaria pfeifferi, the major vector snail for the human-infecting parasite Schistosoma mansoni.</title>
        <authorList>
            <person name="Bu L."/>
            <person name="Lu L."/>
            <person name="Laidemitt M.R."/>
            <person name="Zhang S.M."/>
            <person name="Mutuku M."/>
            <person name="Mkoji G."/>
            <person name="Steinauer M."/>
            <person name="Loker E.S."/>
        </authorList>
    </citation>
    <scope>NUCLEOTIDE SEQUENCE</scope>
    <source>
        <strain evidence="1">KasaAsao</strain>
    </source>
</reference>
<comment type="caution">
    <text evidence="1">The sequence shown here is derived from an EMBL/GenBank/DDBJ whole genome shotgun (WGS) entry which is preliminary data.</text>
</comment>
<proteinExistence type="predicted"/>
<organism evidence="1 2">
    <name type="scientific">Biomphalaria pfeifferi</name>
    <name type="common">Bloodfluke planorb</name>
    <name type="synonym">Freshwater snail</name>
    <dbReference type="NCBI Taxonomy" id="112525"/>
    <lineage>
        <taxon>Eukaryota</taxon>
        <taxon>Metazoa</taxon>
        <taxon>Spiralia</taxon>
        <taxon>Lophotrochozoa</taxon>
        <taxon>Mollusca</taxon>
        <taxon>Gastropoda</taxon>
        <taxon>Heterobranchia</taxon>
        <taxon>Euthyneura</taxon>
        <taxon>Panpulmonata</taxon>
        <taxon>Hygrophila</taxon>
        <taxon>Lymnaeoidea</taxon>
        <taxon>Planorbidae</taxon>
        <taxon>Biomphalaria</taxon>
    </lineage>
</organism>
<keyword evidence="2" id="KW-1185">Reference proteome</keyword>
<accession>A0AAD8AY73</accession>
<gene>
    <name evidence="1" type="ORF">Bpfe_026596</name>
</gene>
<dbReference type="EMBL" id="JASAOG010000207">
    <property type="protein sequence ID" value="KAK0044002.1"/>
    <property type="molecule type" value="Genomic_DNA"/>
</dbReference>
<dbReference type="Proteomes" id="UP001233172">
    <property type="component" value="Unassembled WGS sequence"/>
</dbReference>
<dbReference type="AlphaFoldDB" id="A0AAD8AY73"/>
<sequence length="99" mass="10955">MHPTPGMIATPLEATNFLCCCCRRQNVLPTLLRMTAEYNLPLHVNSQNGDDYVIEDGYPHDGVTPPGMAWDGQGDGGGKFRLKRRRRCGQCGPCQVIVH</sequence>
<protein>
    <submittedName>
        <fullName evidence="1">Mucin-2</fullName>
    </submittedName>
</protein>